<dbReference type="Proteomes" id="UP000199377">
    <property type="component" value="Unassembled WGS sequence"/>
</dbReference>
<evidence type="ECO:0000256" key="1">
    <source>
        <dbReference type="ARBA" id="ARBA00007734"/>
    </source>
</evidence>
<sequence>MRRRFPSLIAALAVLAAPGPGAAQTRADAAAPLLELPASAAPLALSAAEPAAAELPDVTPPLLALPPDRAAVLPVAFDPDARCTPDGRSCIRLESYFDDVCALIGRAAGDAGLDAGFLARLLWKESLFDSAAVSPAGALGIAQFMPGTAKIRGLDDPFNPAEAIVASAAYLAELSERFGNPGLAAVAYNGGENRAERFLANPDAILPGETLDYVDAITGHSARAWRDAPPEGVDYRLAADAPFQEACVEQASTRRVREFADPVPPWGVVIATARRRGAAESLAGRVRRLHGGVLGGTDLRVVRATIPGRGTQQWYTVQAPAGSRNEAMNFCLRLRRSGAICRIHRN</sequence>
<dbReference type="InterPro" id="IPR008258">
    <property type="entry name" value="Transglycosylase_SLT_dom_1"/>
</dbReference>
<keyword evidence="6" id="KW-1185">Reference proteome</keyword>
<dbReference type="CDD" id="cd00254">
    <property type="entry name" value="LT-like"/>
    <property type="match status" value="1"/>
</dbReference>
<evidence type="ECO:0000313" key="5">
    <source>
        <dbReference type="EMBL" id="SFH98804.1"/>
    </source>
</evidence>
<comment type="similarity">
    <text evidence="2">Belongs to the virb1 family.</text>
</comment>
<feature type="signal peptide" evidence="3">
    <location>
        <begin position="1"/>
        <end position="23"/>
    </location>
</feature>
<dbReference type="Gene3D" id="1.10.530.10">
    <property type="match status" value="1"/>
</dbReference>
<organism evidence="5 6">
    <name type="scientific">Albimonas pacifica</name>
    <dbReference type="NCBI Taxonomy" id="1114924"/>
    <lineage>
        <taxon>Bacteria</taxon>
        <taxon>Pseudomonadati</taxon>
        <taxon>Pseudomonadota</taxon>
        <taxon>Alphaproteobacteria</taxon>
        <taxon>Rhodobacterales</taxon>
        <taxon>Paracoccaceae</taxon>
        <taxon>Albimonas</taxon>
    </lineage>
</organism>
<dbReference type="OrthoDB" id="9815002at2"/>
<evidence type="ECO:0000256" key="2">
    <source>
        <dbReference type="ARBA" id="ARBA00009387"/>
    </source>
</evidence>
<evidence type="ECO:0000259" key="4">
    <source>
        <dbReference type="Pfam" id="PF01464"/>
    </source>
</evidence>
<accession>A0A1I3EII5</accession>
<keyword evidence="3" id="KW-0732">Signal</keyword>
<protein>
    <submittedName>
        <fullName evidence="5">Soluble lytic murein transglycosylase</fullName>
    </submittedName>
</protein>
<dbReference type="Pfam" id="PF01464">
    <property type="entry name" value="SLT"/>
    <property type="match status" value="1"/>
</dbReference>
<evidence type="ECO:0000256" key="3">
    <source>
        <dbReference type="SAM" id="SignalP"/>
    </source>
</evidence>
<dbReference type="InterPro" id="IPR023346">
    <property type="entry name" value="Lysozyme-like_dom_sf"/>
</dbReference>
<dbReference type="AlphaFoldDB" id="A0A1I3EII5"/>
<gene>
    <name evidence="5" type="ORF">SAMN05216258_103402</name>
</gene>
<dbReference type="EMBL" id="FOQH01000003">
    <property type="protein sequence ID" value="SFH98804.1"/>
    <property type="molecule type" value="Genomic_DNA"/>
</dbReference>
<name>A0A1I3EII5_9RHOB</name>
<proteinExistence type="inferred from homology"/>
<dbReference type="RefSeq" id="WP_092859310.1">
    <property type="nucleotide sequence ID" value="NZ_FOQH01000003.1"/>
</dbReference>
<reference evidence="5 6" key="1">
    <citation type="submission" date="2016-10" db="EMBL/GenBank/DDBJ databases">
        <authorList>
            <person name="de Groot N.N."/>
        </authorList>
    </citation>
    <scope>NUCLEOTIDE SEQUENCE [LARGE SCALE GENOMIC DNA]</scope>
    <source>
        <strain evidence="5 6">CGMCC 1.11030</strain>
    </source>
</reference>
<comment type="similarity">
    <text evidence="1">Belongs to the transglycosylase Slt family.</text>
</comment>
<dbReference type="PANTHER" id="PTHR37423">
    <property type="entry name" value="SOLUBLE LYTIC MUREIN TRANSGLYCOSYLASE-RELATED"/>
    <property type="match status" value="1"/>
</dbReference>
<evidence type="ECO:0000313" key="6">
    <source>
        <dbReference type="Proteomes" id="UP000199377"/>
    </source>
</evidence>
<dbReference type="PANTHER" id="PTHR37423:SF2">
    <property type="entry name" value="MEMBRANE-BOUND LYTIC MUREIN TRANSGLYCOSYLASE C"/>
    <property type="match status" value="1"/>
</dbReference>
<dbReference type="SUPFAM" id="SSF53955">
    <property type="entry name" value="Lysozyme-like"/>
    <property type="match status" value="1"/>
</dbReference>
<feature type="domain" description="Transglycosylase SLT" evidence="4">
    <location>
        <begin position="104"/>
        <end position="200"/>
    </location>
</feature>
<feature type="chain" id="PRO_5011784771" evidence="3">
    <location>
        <begin position="24"/>
        <end position="346"/>
    </location>
</feature>
<dbReference type="STRING" id="1114924.SAMN05216258_103402"/>